<dbReference type="EMBL" id="CAMXCT010006756">
    <property type="protein sequence ID" value="CAI4019520.1"/>
    <property type="molecule type" value="Genomic_DNA"/>
</dbReference>
<sequence>MDDAAGYRHASSIQNLPGPHLQPPNDVPGRSHSMPVGDFRDPLPKDDSGDEVVLGEEAHRSITLPSHSAQELMVLFPSQDESGFEPGFGLPFRRRRRSKSARQRDQVLSELAERLRSNNFEFVAEREAAAAREAVITSPELFENVFSPEESAIIFDWDDTLFPTWYVTEVVNPCLEDVHCDQLPADSPFAQCLSSQAQAVSDILRCACVCGRVAIVTLAQHPWVLNSAAKYLPGLDLPGLLEELDIPVIYARQYLKRYVIQEGTQEGECLWTLAKQAAMTKVLRKLYGREAPWMNVLSIGDSTVERTAIMELMWRSAHEDGSGRLPCCKTIKLVDDPSVEQLHTQLVILTTWMKQLVQHGHDFDFSLDDSDGTIHEQFANSAT</sequence>
<evidence type="ECO:0000313" key="3">
    <source>
        <dbReference type="EMBL" id="CAL1172895.1"/>
    </source>
</evidence>
<organism evidence="2">
    <name type="scientific">Cladocopium goreaui</name>
    <dbReference type="NCBI Taxonomy" id="2562237"/>
    <lineage>
        <taxon>Eukaryota</taxon>
        <taxon>Sar</taxon>
        <taxon>Alveolata</taxon>
        <taxon>Dinophyceae</taxon>
        <taxon>Suessiales</taxon>
        <taxon>Symbiodiniaceae</taxon>
        <taxon>Cladocopium</taxon>
    </lineage>
</organism>
<evidence type="ECO:0000256" key="1">
    <source>
        <dbReference type="SAM" id="MobiDB-lite"/>
    </source>
</evidence>
<name>A0A9P1GRH7_9DINO</name>
<proteinExistence type="predicted"/>
<gene>
    <name evidence="2" type="ORF">C1SCF055_LOCUS44015</name>
</gene>
<reference evidence="2" key="1">
    <citation type="submission" date="2022-10" db="EMBL/GenBank/DDBJ databases">
        <authorList>
            <person name="Chen Y."/>
            <person name="Dougan E. K."/>
            <person name="Chan C."/>
            <person name="Rhodes N."/>
            <person name="Thang M."/>
        </authorList>
    </citation>
    <scope>NUCLEOTIDE SEQUENCE</scope>
</reference>
<comment type="caution">
    <text evidence="2">The sequence shown here is derived from an EMBL/GenBank/DDBJ whole genome shotgun (WGS) entry which is preliminary data.</text>
</comment>
<evidence type="ECO:0000313" key="4">
    <source>
        <dbReference type="Proteomes" id="UP001152797"/>
    </source>
</evidence>
<dbReference type="Proteomes" id="UP001152797">
    <property type="component" value="Unassembled WGS sequence"/>
</dbReference>
<feature type="compositionally biased region" description="Basic and acidic residues" evidence="1">
    <location>
        <begin position="38"/>
        <end position="47"/>
    </location>
</feature>
<dbReference type="PANTHER" id="PTHR38899:SF1">
    <property type="entry name" value="PROTEIN KINASE"/>
    <property type="match status" value="1"/>
</dbReference>
<protein>
    <submittedName>
        <fullName evidence="2">Uncharacterized protein</fullName>
    </submittedName>
</protein>
<reference evidence="3" key="2">
    <citation type="submission" date="2024-04" db="EMBL/GenBank/DDBJ databases">
        <authorList>
            <person name="Chen Y."/>
            <person name="Shah S."/>
            <person name="Dougan E. K."/>
            <person name="Thang M."/>
            <person name="Chan C."/>
        </authorList>
    </citation>
    <scope>NUCLEOTIDE SEQUENCE [LARGE SCALE GENOMIC DNA]</scope>
</reference>
<feature type="region of interest" description="Disordered" evidence="1">
    <location>
        <begin position="1"/>
        <end position="49"/>
    </location>
</feature>
<keyword evidence="4" id="KW-1185">Reference proteome</keyword>
<dbReference type="AlphaFoldDB" id="A0A9P1GRH7"/>
<evidence type="ECO:0000313" key="2">
    <source>
        <dbReference type="EMBL" id="CAI4019520.1"/>
    </source>
</evidence>
<dbReference type="PANTHER" id="PTHR38899">
    <property type="entry name" value="DOMAIN OOKINETE PROTEIN, PUTATIVE-RELATED"/>
    <property type="match status" value="1"/>
</dbReference>
<accession>A0A9P1GRH7</accession>
<dbReference type="EMBL" id="CAMXCT020006756">
    <property type="protein sequence ID" value="CAL1172895.1"/>
    <property type="molecule type" value="Genomic_DNA"/>
</dbReference>
<dbReference type="OrthoDB" id="276029at2759"/>
<dbReference type="EMBL" id="CAMXCT030006756">
    <property type="protein sequence ID" value="CAL4806832.1"/>
    <property type="molecule type" value="Genomic_DNA"/>
</dbReference>